<comment type="caution">
    <text evidence="2">The sequence shown here is derived from an EMBL/GenBank/DDBJ whole genome shotgun (WGS) entry which is preliminary data.</text>
</comment>
<dbReference type="OrthoDB" id="9810303at2"/>
<evidence type="ECO:0000259" key="1">
    <source>
        <dbReference type="Pfam" id="PF00535"/>
    </source>
</evidence>
<dbReference type="CDD" id="cd06433">
    <property type="entry name" value="GT_2_WfgS_like"/>
    <property type="match status" value="1"/>
</dbReference>
<dbReference type="RefSeq" id="WP_135746428.1">
    <property type="nucleotide sequence ID" value="NZ_RQHT01000015.1"/>
</dbReference>
<proteinExistence type="predicted"/>
<dbReference type="EMBL" id="RQHU01000019">
    <property type="protein sequence ID" value="TGN12249.1"/>
    <property type="molecule type" value="Genomic_DNA"/>
</dbReference>
<dbReference type="Gene3D" id="3.90.550.10">
    <property type="entry name" value="Spore Coat Polysaccharide Biosynthesis Protein SpsA, Chain A"/>
    <property type="match status" value="1"/>
</dbReference>
<dbReference type="GO" id="GO:0016758">
    <property type="term" value="F:hexosyltransferase activity"/>
    <property type="evidence" value="ECO:0007669"/>
    <property type="project" value="UniProtKB-ARBA"/>
</dbReference>
<dbReference type="InterPro" id="IPR029044">
    <property type="entry name" value="Nucleotide-diphossugar_trans"/>
</dbReference>
<dbReference type="PANTHER" id="PTHR22916">
    <property type="entry name" value="GLYCOSYLTRANSFERASE"/>
    <property type="match status" value="1"/>
</dbReference>
<keyword evidence="2" id="KW-0808">Transferase</keyword>
<dbReference type="PANTHER" id="PTHR22916:SF67">
    <property type="entry name" value="COLANIC ACID BIOSYNTHESIS GLYCOSYL TRANSFERASE WCAE-RELATED"/>
    <property type="match status" value="1"/>
</dbReference>
<evidence type="ECO:0000313" key="3">
    <source>
        <dbReference type="Proteomes" id="UP000297649"/>
    </source>
</evidence>
<reference evidence="2" key="1">
    <citation type="journal article" date="2019" name="PLoS Negl. Trop. Dis.">
        <title>Revisiting the worldwide diversity of Leptospira species in the environment.</title>
        <authorList>
            <person name="Vincent A.T."/>
            <person name="Schiettekatte O."/>
            <person name="Bourhy P."/>
            <person name="Veyrier F.J."/>
            <person name="Picardeau M."/>
        </authorList>
    </citation>
    <scope>NUCLEOTIDE SEQUENCE [LARGE SCALE GENOMIC DNA]</scope>
    <source>
        <strain evidence="2">201601109</strain>
    </source>
</reference>
<dbReference type="Proteomes" id="UP000297649">
    <property type="component" value="Unassembled WGS sequence"/>
</dbReference>
<dbReference type="SUPFAM" id="SSF53448">
    <property type="entry name" value="Nucleotide-diphospho-sugar transferases"/>
    <property type="match status" value="1"/>
</dbReference>
<sequence length="255" mass="29626">MNIFQVKEKYKFTIITINKNNLDGLIKTIDSIRNQTYKNFQLVVVDGGSTDGSYDFIKSQLNSINCIIHEPDSGIYDAQNKGIKQALGEYIIFLNAGDSFSGPDVLESFVQHNYVGDVVYGNVNLVYPDQVVERIYPDQITFDYWLNSVLCHQVVFFKKDLFPVFGLFDLKLKFCSDHKMFYTLWKDEKIKKNHFDKTIVNYDMTGLSSNPKNLKLLTKELLKIKLIHFPTVYKFKLILHSLFLKVKVIFKLIFS</sequence>
<gene>
    <name evidence="2" type="ORF">EHR08_12740</name>
</gene>
<evidence type="ECO:0000313" key="2">
    <source>
        <dbReference type="EMBL" id="TGN12249.1"/>
    </source>
</evidence>
<feature type="domain" description="Glycosyltransferase 2-like" evidence="1">
    <location>
        <begin position="13"/>
        <end position="123"/>
    </location>
</feature>
<dbReference type="AlphaFoldDB" id="A0A6H3NRE3"/>
<name>A0A6H3NRE3_9LEPT</name>
<dbReference type="Pfam" id="PF00535">
    <property type="entry name" value="Glycos_transf_2"/>
    <property type="match status" value="1"/>
</dbReference>
<organism evidence="2 3">
    <name type="scientific">Leptospira bandrabouensis</name>
    <dbReference type="NCBI Taxonomy" id="2484903"/>
    <lineage>
        <taxon>Bacteria</taxon>
        <taxon>Pseudomonadati</taxon>
        <taxon>Spirochaetota</taxon>
        <taxon>Spirochaetia</taxon>
        <taxon>Leptospirales</taxon>
        <taxon>Leptospiraceae</taxon>
        <taxon>Leptospira</taxon>
    </lineage>
</organism>
<keyword evidence="3" id="KW-1185">Reference proteome</keyword>
<accession>A0A6H3NRE3</accession>
<dbReference type="InterPro" id="IPR001173">
    <property type="entry name" value="Glyco_trans_2-like"/>
</dbReference>
<protein>
    <submittedName>
        <fullName evidence="2">Glycosyltransferase</fullName>
    </submittedName>
</protein>